<dbReference type="GO" id="GO:0005886">
    <property type="term" value="C:plasma membrane"/>
    <property type="evidence" value="ECO:0007669"/>
    <property type="project" value="UniProtKB-SubCell"/>
</dbReference>
<evidence type="ECO:0000256" key="4">
    <source>
        <dbReference type="ARBA" id="ARBA00022475"/>
    </source>
</evidence>
<dbReference type="EMBL" id="SMCS01000001">
    <property type="protein sequence ID" value="TCV97713.1"/>
    <property type="molecule type" value="Genomic_DNA"/>
</dbReference>
<keyword evidence="6 9" id="KW-0812">Transmembrane</keyword>
<sequence length="1061" mass="113692">MTFPRFFIDRPIFAIVLSVLMVIAGIAAFFQLPLSEYPAVTPPTVQVTASYPGANPKVIAETVAAPLEQAITGVEGMLYMSSQSATDGRMILSITFAQGTNADMAQVQVQNRVSRALPRLPEEVQRQGVVTQKTSPDILMVVHLLSPDKRYDPLYISNYAYLQVRDELSRIPGVSDVLVWGAGEYSMRLWLDPSLIATRGLTAGDVIAAVREQNVQVAAGSVGQAPNSSAAFQVTVNTLGRLTDEEQFGDIIIRTGDDGQVTRLRDVARIEMGADAYALRSLLDGEPAVALQIIQSPGANALDVSQAVRATMRRLEGNFPAGLSSRIAYDPTVFVRASLESVATTLLEAIILVVIVVVLFLRNWRASLIPLMAVPVSLIGTFAVMHLMGFSLNTLSLFGLVLSIGIVVDDAIVVVENVERHIENGEEPAQAARRAMDEVTGPIIAITSVLAAVFIPTAFLSGLQGEFYRQFALTIAISTILSAVNSLTLSPALAGLLLRPRKIGIARNLRNPRSLRGRADRLFQALGRPFQRAPDAYGNTVRKVVRVSGVALLVYGGLLALTFFGFKVVPPGFVPMQDKYYLVGIAQLPNSASLDRTDAVVRQMSKIALAEPGVESVVAFPGLSINGFVNVPNAAVMFVMLDPFKDRATPDLAATAIAGRLQAKFASIPDGFLGVFPPPPVPGLGATGGFKMQIEDRGGAGLDALVQQIRILMTKATESGQVAGLLTSFDVNAPQLDVAIDRTQAKSQGVRLADVFESLQVYLGSLYVNDFNRFGRTYKVTAQADADHRMQAEAIGRLQVRNAAGDMLPLSSFVTVTPSSGPDRVIHYNGYPSADVSGGAMVGVSSGQAVAVMERLAKEVLPEGMSFEWTDLTYQQKLAGDSALFIFPLCVLLAYLILAAQYNSWLLPLAVLLIVPMCLLSAIIGVWLVGGDNNVFVQIGLIVLVGLAAKNAILIVEFARSLEAEGSSALDAVIEACRLRLRPIVMTSLAFIAGVVPLVLASGAGAEMRQAMGIAVFAGMLGVTLFGLFLTPVFYVVMRGLAVRFERHRSRSKSRMEEGTS</sequence>
<dbReference type="InterPro" id="IPR027463">
    <property type="entry name" value="AcrB_DN_DC_subdom"/>
</dbReference>
<evidence type="ECO:0000256" key="8">
    <source>
        <dbReference type="ARBA" id="ARBA00023136"/>
    </source>
</evidence>
<dbReference type="Gene3D" id="3.30.70.1440">
    <property type="entry name" value="Multidrug efflux transporter AcrB pore domain"/>
    <property type="match status" value="1"/>
</dbReference>
<dbReference type="NCBIfam" id="NF000282">
    <property type="entry name" value="RND_permease_1"/>
    <property type="match status" value="1"/>
</dbReference>
<dbReference type="InterPro" id="IPR001036">
    <property type="entry name" value="Acrflvin-R"/>
</dbReference>
<dbReference type="NCBIfam" id="TIGR00915">
    <property type="entry name" value="2A0602"/>
    <property type="match status" value="1"/>
</dbReference>
<dbReference type="GO" id="GO:0009636">
    <property type="term" value="P:response to toxic substance"/>
    <property type="evidence" value="ECO:0007669"/>
    <property type="project" value="UniProtKB-ARBA"/>
</dbReference>
<dbReference type="Gene3D" id="3.30.70.1430">
    <property type="entry name" value="Multidrug efflux transporter AcrB pore domain"/>
    <property type="match status" value="2"/>
</dbReference>
<comment type="caution">
    <text evidence="10">The sequence shown here is derived from an EMBL/GenBank/DDBJ whole genome shotgun (WGS) entry which is preliminary data.</text>
</comment>
<feature type="transmembrane region" description="Helical" evidence="9">
    <location>
        <begin position="544"/>
        <end position="566"/>
    </location>
</feature>
<feature type="transmembrane region" description="Helical" evidence="9">
    <location>
        <begin position="368"/>
        <end position="389"/>
    </location>
</feature>
<keyword evidence="5 9" id="KW-0997">Cell inner membrane</keyword>
<dbReference type="AlphaFoldDB" id="A0A4R3Z1P2"/>
<dbReference type="FunFam" id="1.20.1640.10:FF:000001">
    <property type="entry name" value="Efflux pump membrane transporter"/>
    <property type="match status" value="1"/>
</dbReference>
<comment type="similarity">
    <text evidence="2 9">Belongs to the resistance-nodulation-cell division (RND) (TC 2.A.6) family.</text>
</comment>
<evidence type="ECO:0000256" key="2">
    <source>
        <dbReference type="ARBA" id="ARBA00010942"/>
    </source>
</evidence>
<evidence type="ECO:0000256" key="5">
    <source>
        <dbReference type="ARBA" id="ARBA00022519"/>
    </source>
</evidence>
<dbReference type="Gene3D" id="3.30.70.1320">
    <property type="entry name" value="Multidrug efflux transporter AcrB pore domain like"/>
    <property type="match status" value="1"/>
</dbReference>
<evidence type="ECO:0000256" key="1">
    <source>
        <dbReference type="ARBA" id="ARBA00004429"/>
    </source>
</evidence>
<accession>A0A4R3Z1P2</accession>
<keyword evidence="11" id="KW-1185">Reference proteome</keyword>
<dbReference type="PRINTS" id="PR00702">
    <property type="entry name" value="ACRIFLAVINRP"/>
</dbReference>
<comment type="subcellular location">
    <subcellularLocation>
        <location evidence="1 9">Cell inner membrane</location>
        <topology evidence="1 9">Multi-pass membrane protein</topology>
    </subcellularLocation>
</comment>
<feature type="transmembrane region" description="Helical" evidence="9">
    <location>
        <begin position="439"/>
        <end position="459"/>
    </location>
</feature>
<feature type="transmembrane region" description="Helical" evidence="9">
    <location>
        <begin position="905"/>
        <end position="929"/>
    </location>
</feature>
<dbReference type="RefSeq" id="WP_132141749.1">
    <property type="nucleotide sequence ID" value="NZ_SMCS01000001.1"/>
</dbReference>
<dbReference type="GO" id="GO:0042910">
    <property type="term" value="F:xenobiotic transmembrane transporter activity"/>
    <property type="evidence" value="ECO:0007669"/>
    <property type="project" value="TreeGrafter"/>
</dbReference>
<proteinExistence type="inferred from homology"/>
<feature type="transmembrane region" description="Helical" evidence="9">
    <location>
        <begin position="984"/>
        <end position="1006"/>
    </location>
</feature>
<dbReference type="Proteomes" id="UP000295645">
    <property type="component" value="Unassembled WGS sequence"/>
</dbReference>
<dbReference type="FunFam" id="3.30.70.1430:FF:000001">
    <property type="entry name" value="Efflux pump membrane transporter"/>
    <property type="match status" value="1"/>
</dbReference>
<evidence type="ECO:0000313" key="10">
    <source>
        <dbReference type="EMBL" id="TCV97713.1"/>
    </source>
</evidence>
<keyword evidence="7 9" id="KW-1133">Transmembrane helix</keyword>
<dbReference type="Gene3D" id="3.30.2090.10">
    <property type="entry name" value="Multidrug efflux transporter AcrB TolC docking domain, DN and DC subdomains"/>
    <property type="match status" value="2"/>
</dbReference>
<dbReference type="OrthoDB" id="9757904at2"/>
<feature type="transmembrane region" description="Helical" evidence="9">
    <location>
        <begin position="935"/>
        <end position="956"/>
    </location>
</feature>
<reference evidence="10 11" key="1">
    <citation type="submission" date="2019-03" db="EMBL/GenBank/DDBJ databases">
        <title>Above-ground endophytic microbial communities from plants in different locations in the United States.</title>
        <authorList>
            <person name="Frank C."/>
        </authorList>
    </citation>
    <scope>NUCLEOTIDE SEQUENCE [LARGE SCALE GENOMIC DNA]</scope>
    <source>
        <strain evidence="10 11">LP_13_YM</strain>
    </source>
</reference>
<evidence type="ECO:0000256" key="9">
    <source>
        <dbReference type="RuleBase" id="RU364070"/>
    </source>
</evidence>
<evidence type="ECO:0000313" key="11">
    <source>
        <dbReference type="Proteomes" id="UP000295645"/>
    </source>
</evidence>
<feature type="transmembrane region" description="Helical" evidence="9">
    <location>
        <begin position="395"/>
        <end position="418"/>
    </location>
</feature>
<dbReference type="SUPFAM" id="SSF82693">
    <property type="entry name" value="Multidrug efflux transporter AcrB pore domain, PN1, PN2, PC1 and PC2 subdomains"/>
    <property type="match status" value="4"/>
</dbReference>
<feature type="transmembrane region" description="Helical" evidence="9">
    <location>
        <begin position="12"/>
        <end position="32"/>
    </location>
</feature>
<dbReference type="SUPFAM" id="SSF82866">
    <property type="entry name" value="Multidrug efflux transporter AcrB transmembrane domain"/>
    <property type="match status" value="2"/>
</dbReference>
<dbReference type="PANTHER" id="PTHR32063">
    <property type="match status" value="1"/>
</dbReference>
<feature type="transmembrane region" description="Helical" evidence="9">
    <location>
        <begin position="878"/>
        <end position="898"/>
    </location>
</feature>
<organism evidence="10 11">
    <name type="scientific">Luteibacter rhizovicinus</name>
    <dbReference type="NCBI Taxonomy" id="242606"/>
    <lineage>
        <taxon>Bacteria</taxon>
        <taxon>Pseudomonadati</taxon>
        <taxon>Pseudomonadota</taxon>
        <taxon>Gammaproteobacteria</taxon>
        <taxon>Lysobacterales</taxon>
        <taxon>Rhodanobacteraceae</taxon>
        <taxon>Luteibacter</taxon>
    </lineage>
</organism>
<feature type="transmembrane region" description="Helical" evidence="9">
    <location>
        <begin position="342"/>
        <end position="361"/>
    </location>
</feature>
<dbReference type="InterPro" id="IPR004764">
    <property type="entry name" value="MdtF-like"/>
</dbReference>
<dbReference type="SUPFAM" id="SSF82714">
    <property type="entry name" value="Multidrug efflux transporter AcrB TolC docking domain, DN and DC subdomains"/>
    <property type="match status" value="2"/>
</dbReference>
<evidence type="ECO:0000256" key="6">
    <source>
        <dbReference type="ARBA" id="ARBA00022692"/>
    </source>
</evidence>
<dbReference type="Pfam" id="PF00873">
    <property type="entry name" value="ACR_tran"/>
    <property type="match status" value="1"/>
</dbReference>
<protein>
    <recommendedName>
        <fullName evidence="9">Efflux pump membrane transporter</fullName>
    </recommendedName>
</protein>
<name>A0A4R3Z1P2_9GAMM</name>
<keyword evidence="3 9" id="KW-0813">Transport</keyword>
<feature type="transmembrane region" description="Helical" evidence="9">
    <location>
        <begin position="1012"/>
        <end position="1037"/>
    </location>
</feature>
<keyword evidence="8 9" id="KW-0472">Membrane</keyword>
<gene>
    <name evidence="10" type="ORF">EC912_101730</name>
</gene>
<dbReference type="GO" id="GO:0015562">
    <property type="term" value="F:efflux transmembrane transporter activity"/>
    <property type="evidence" value="ECO:0007669"/>
    <property type="project" value="InterPro"/>
</dbReference>
<evidence type="ECO:0000256" key="7">
    <source>
        <dbReference type="ARBA" id="ARBA00022989"/>
    </source>
</evidence>
<feature type="transmembrane region" description="Helical" evidence="9">
    <location>
        <begin position="471"/>
        <end position="498"/>
    </location>
</feature>
<evidence type="ECO:0000256" key="3">
    <source>
        <dbReference type="ARBA" id="ARBA00022448"/>
    </source>
</evidence>
<dbReference type="Gene3D" id="1.20.1640.10">
    <property type="entry name" value="Multidrug efflux transporter AcrB transmembrane domain"/>
    <property type="match status" value="2"/>
</dbReference>
<keyword evidence="4" id="KW-1003">Cell membrane</keyword>
<dbReference type="PANTHER" id="PTHR32063:SF26">
    <property type="entry name" value="EFFLUX PUMP MEMBRANE TRANSPORTER"/>
    <property type="match status" value="1"/>
</dbReference>